<dbReference type="Proteomes" id="UP000051276">
    <property type="component" value="Unassembled WGS sequence"/>
</dbReference>
<feature type="chain" id="PRO_5010050065" evidence="3">
    <location>
        <begin position="30"/>
        <end position="391"/>
    </location>
</feature>
<feature type="domain" description="Leucine-binding protein" evidence="4">
    <location>
        <begin position="31"/>
        <end position="379"/>
    </location>
</feature>
<comment type="caution">
    <text evidence="5">The sequence shown here is derived from an EMBL/GenBank/DDBJ whole genome shotgun (WGS) entry which is preliminary data.</text>
</comment>
<dbReference type="Proteomes" id="UP000051634">
    <property type="component" value="Unassembled WGS sequence"/>
</dbReference>
<evidence type="ECO:0000313" key="6">
    <source>
        <dbReference type="EMBL" id="KRT56981.1"/>
    </source>
</evidence>
<dbReference type="CDD" id="cd19978">
    <property type="entry name" value="PBP1_ABC_ligand_binding-like"/>
    <property type="match status" value="1"/>
</dbReference>
<protein>
    <submittedName>
        <fullName evidence="5">Amino acid/amide ABC transporter substrate-binding protein, HAAT family</fullName>
    </submittedName>
</protein>
<dbReference type="EMBL" id="LDXT01000068">
    <property type="protein sequence ID" value="KRT55987.1"/>
    <property type="molecule type" value="Genomic_DNA"/>
</dbReference>
<evidence type="ECO:0000256" key="3">
    <source>
        <dbReference type="SAM" id="SignalP"/>
    </source>
</evidence>
<keyword evidence="8" id="KW-1185">Reference proteome</keyword>
<evidence type="ECO:0000259" key="4">
    <source>
        <dbReference type="Pfam" id="PF13458"/>
    </source>
</evidence>
<evidence type="ECO:0000313" key="8">
    <source>
        <dbReference type="Proteomes" id="UP000051634"/>
    </source>
</evidence>
<dbReference type="PATRIC" id="fig|54398.3.peg.2642"/>
<comment type="similarity">
    <text evidence="1">Belongs to the leucine-binding protein family.</text>
</comment>
<dbReference type="EMBL" id="LMXI01000619">
    <property type="protein sequence ID" value="KRT56981.1"/>
    <property type="molecule type" value="Genomic_DNA"/>
</dbReference>
<evidence type="ECO:0000313" key="5">
    <source>
        <dbReference type="EMBL" id="KRT55987.1"/>
    </source>
</evidence>
<dbReference type="AlphaFoldDB" id="A0A0T5YZG3"/>
<evidence type="ECO:0000256" key="2">
    <source>
        <dbReference type="ARBA" id="ARBA00022729"/>
    </source>
</evidence>
<dbReference type="STRING" id="54398.Ga0074115_1298"/>
<dbReference type="RefSeq" id="WP_057956639.1">
    <property type="nucleotide sequence ID" value="NZ_KQ556944.1"/>
</dbReference>
<keyword evidence="2 3" id="KW-0732">Signal</keyword>
<dbReference type="PANTHER" id="PTHR47235:SF1">
    <property type="entry name" value="BLR6548 PROTEIN"/>
    <property type="match status" value="1"/>
</dbReference>
<dbReference type="InterPro" id="IPR028082">
    <property type="entry name" value="Peripla_BP_I"/>
</dbReference>
<feature type="signal peptide" evidence="3">
    <location>
        <begin position="1"/>
        <end position="29"/>
    </location>
</feature>
<evidence type="ECO:0000256" key="1">
    <source>
        <dbReference type="ARBA" id="ARBA00010062"/>
    </source>
</evidence>
<sequence>MNTQILSYFRKTTITALITCTLGVSATQAAEIKVGMSTALAGPAQALGQGMKLGIEAYFNQVNKSGINGNTLKLVVLDDGYEPARAAPNMRKLIDEEKVLAVMGNVGTPTAIVSVPIANEKKTLLFGAFTGAGVLRKTPPDRYIINYRASYAEETSAMIDGLLSSGIKPEEIAFFTQNDGYGDAGYKGAMKALKAKGVANPEKLAHGRYTRNTLNVEDGLGTFLDVEIAPKAIIMVGAYAPCAKFIKMAKEDLPDAKFINVSFVGSTALAKALGDKGNGVIVTQVVPHFDSDHATVKEYREALNDYNASVEPGFVSLEGYLVAKLFVEGMKNAGSNPNRESIVDGLESLNSPNVDIGSKVGFSKTKHQASHKIWPTMIKHGKFVAFDWSEL</sequence>
<reference evidence="7 8" key="1">
    <citation type="submission" date="2015-11" db="EMBL/GenBank/DDBJ databases">
        <title>The genome of Candidatus Endoriftia persephone in Ridgeia piscesae and population structure of the North Eastern Pacific vestimentiferan symbionts.</title>
        <authorList>
            <person name="Perez M."/>
            <person name="Juniper K.S."/>
        </authorList>
    </citation>
    <scope>NUCLEOTIDE SEQUENCE [LARGE SCALE GENOMIC DNA]</scope>
    <source>
        <strain evidence="6">Ind10</strain>
        <strain evidence="5">Ind11</strain>
    </source>
</reference>
<accession>A0A0T5YZG3</accession>
<dbReference type="OrthoDB" id="9147078at2"/>
<proteinExistence type="inferred from homology"/>
<organism evidence="5 8">
    <name type="scientific">endosymbiont of Ridgeia piscesae</name>
    <dbReference type="NCBI Taxonomy" id="54398"/>
    <lineage>
        <taxon>Bacteria</taxon>
        <taxon>Pseudomonadati</taxon>
        <taxon>Pseudomonadota</taxon>
        <taxon>Gammaproteobacteria</taxon>
        <taxon>sulfur-oxidizing symbionts</taxon>
    </lineage>
</organism>
<dbReference type="InterPro" id="IPR028081">
    <property type="entry name" value="Leu-bd"/>
</dbReference>
<evidence type="ECO:0000313" key="7">
    <source>
        <dbReference type="Proteomes" id="UP000051276"/>
    </source>
</evidence>
<name>A0A0T5YZG3_9GAMM</name>
<dbReference type="PANTHER" id="PTHR47235">
    <property type="entry name" value="BLR6548 PROTEIN"/>
    <property type="match status" value="1"/>
</dbReference>
<dbReference type="SUPFAM" id="SSF53822">
    <property type="entry name" value="Periplasmic binding protein-like I"/>
    <property type="match status" value="1"/>
</dbReference>
<dbReference type="Pfam" id="PF13458">
    <property type="entry name" value="Peripla_BP_6"/>
    <property type="match status" value="1"/>
</dbReference>
<dbReference type="Gene3D" id="3.40.50.2300">
    <property type="match status" value="2"/>
</dbReference>
<gene>
    <name evidence="5" type="ORF">Ga0074115_1298</name>
    <name evidence="6" type="ORF">Ga0076813_10752</name>
</gene>